<evidence type="ECO:0000256" key="1">
    <source>
        <dbReference type="ARBA" id="ARBA00023010"/>
    </source>
</evidence>
<keyword evidence="2" id="KW-0010">Activator</keyword>
<proteinExistence type="inferred from homology"/>
<dbReference type="PANTHER" id="PTHR12514">
    <property type="entry name" value="ENHANCER OF YELLOW 2 TRANSCRIPTION FACTOR"/>
    <property type="match status" value="1"/>
</dbReference>
<comment type="similarity">
    <text evidence="2">Belongs to the ENY2 family.</text>
</comment>
<keyword evidence="2" id="KW-0653">Protein transport</keyword>
<keyword evidence="2" id="KW-0804">Transcription</keyword>
<accession>A0A376B863</accession>
<dbReference type="GO" id="GO:0006325">
    <property type="term" value="P:chromatin organization"/>
    <property type="evidence" value="ECO:0007669"/>
    <property type="project" value="UniProtKB-KW"/>
</dbReference>
<protein>
    <recommendedName>
        <fullName evidence="2">Transcription and mRNA export factor SUS1</fullName>
    </recommendedName>
</protein>
<dbReference type="Gene3D" id="1.10.246.140">
    <property type="match status" value="1"/>
</dbReference>
<dbReference type="GO" id="GO:0070390">
    <property type="term" value="C:transcription export complex 2"/>
    <property type="evidence" value="ECO:0007669"/>
    <property type="project" value="UniProtKB-UniRule"/>
</dbReference>
<dbReference type="InterPro" id="IPR018783">
    <property type="entry name" value="TF_ENY2"/>
</dbReference>
<evidence type="ECO:0000313" key="4">
    <source>
        <dbReference type="Proteomes" id="UP000262825"/>
    </source>
</evidence>
<keyword evidence="2" id="KW-0539">Nucleus</keyword>
<evidence type="ECO:0000313" key="3">
    <source>
        <dbReference type="EMBL" id="SSD60330.1"/>
    </source>
</evidence>
<dbReference type="Proteomes" id="UP000262825">
    <property type="component" value="Unassembled WGS sequence"/>
</dbReference>
<dbReference type="EMBL" id="UFAJ01000327">
    <property type="protein sequence ID" value="SSD60330.1"/>
    <property type="molecule type" value="Genomic_DNA"/>
</dbReference>
<dbReference type="GO" id="GO:0005654">
    <property type="term" value="C:nucleoplasm"/>
    <property type="evidence" value="ECO:0007669"/>
    <property type="project" value="UniProtKB-SubCell"/>
</dbReference>
<comment type="function">
    <text evidence="2">Involved in mRNA export coupled transcription activation by association with both the TREX-2 and the SAGA complexes. At the promoters, SAGA is required for recruitment of the basal transcription machinery. It influences RNA polymerase II transcriptional activity through different activities such as TBP interaction and promoter selectivity, interaction with transcription activators, and chromatin modification through histone acetylation and deubiquitination. Within the SAGA complex, participates to a subcomplex required for deubiquitination of H2B and for the maintenance of steady-state H3 methylation levels. The TREX-2 complex functions in docking export-competent ribonucleoprotein particles (mRNPs) to the nuclear entrance of the nuclear pore complex (nuclear basket). TREX-2 participates in mRNA export and accurate chromatin positioning in the nucleus by tethering genes to the nuclear periphery. May also be involved in cytoplasmic mRNA decay by interaction with components of P-bodies.</text>
</comment>
<reference evidence="4" key="1">
    <citation type="submission" date="2018-06" db="EMBL/GenBank/DDBJ databases">
        <authorList>
            <person name="Guldener U."/>
        </authorList>
    </citation>
    <scope>NUCLEOTIDE SEQUENCE [LARGE SCALE GENOMIC DNA]</scope>
    <source>
        <strain evidence="4">UTAD17</strain>
    </source>
</reference>
<name>A0A376B863_9ASCO</name>
<dbReference type="GO" id="GO:0006406">
    <property type="term" value="P:mRNA export from nucleus"/>
    <property type="evidence" value="ECO:0007669"/>
    <property type="project" value="UniProtKB-UniRule"/>
</dbReference>
<dbReference type="HAMAP" id="MF_03046">
    <property type="entry name" value="ENY2_Sus1"/>
    <property type="match status" value="1"/>
</dbReference>
<dbReference type="GO" id="GO:0006368">
    <property type="term" value="P:transcription elongation by RNA polymerase II"/>
    <property type="evidence" value="ECO:0007669"/>
    <property type="project" value="UniProtKB-UniRule"/>
</dbReference>
<dbReference type="GO" id="GO:0071819">
    <property type="term" value="C:DUBm complex"/>
    <property type="evidence" value="ECO:0007669"/>
    <property type="project" value="UniProtKB-UniRule"/>
</dbReference>
<keyword evidence="2" id="KW-0805">Transcription regulation</keyword>
<organism evidence="3 4">
    <name type="scientific">Saccharomycodes ludwigii</name>
    <dbReference type="NCBI Taxonomy" id="36035"/>
    <lineage>
        <taxon>Eukaryota</taxon>
        <taxon>Fungi</taxon>
        <taxon>Dikarya</taxon>
        <taxon>Ascomycota</taxon>
        <taxon>Saccharomycotina</taxon>
        <taxon>Saccharomycetes</taxon>
        <taxon>Saccharomycodales</taxon>
        <taxon>Saccharomycodaceae</taxon>
        <taxon>Saccharomycodes</taxon>
    </lineage>
</organism>
<dbReference type="VEuPathDB" id="FungiDB:SCODWIG_02091"/>
<keyword evidence="2" id="KW-0963">Cytoplasm</keyword>
<dbReference type="OrthoDB" id="6221744at2759"/>
<dbReference type="GO" id="GO:0000124">
    <property type="term" value="C:SAGA complex"/>
    <property type="evidence" value="ECO:0007669"/>
    <property type="project" value="UniProtKB-UniRule"/>
</dbReference>
<dbReference type="InterPro" id="IPR038212">
    <property type="entry name" value="TF_EnY2_sf"/>
</dbReference>
<dbReference type="GO" id="GO:0003713">
    <property type="term" value="F:transcription coactivator activity"/>
    <property type="evidence" value="ECO:0007669"/>
    <property type="project" value="UniProtKB-UniRule"/>
</dbReference>
<keyword evidence="2" id="KW-0509">mRNA transport</keyword>
<keyword evidence="1 2" id="KW-0811">Translocation</keyword>
<gene>
    <name evidence="2" type="primary">SUS1</name>
    <name evidence="3" type="ORF">SCODWIG_02091</name>
</gene>
<keyword evidence="2" id="KW-0813">Transport</keyword>
<dbReference type="AlphaFoldDB" id="A0A376B863"/>
<sequence length="95" mass="11013">MSDPDLELRKQIQSHLIQTGTYERLTNELKTSLLENGWIDEVKSTTIEELKKNPNLKYSDILPKLEKKAIDDVPQDTKLKITSQLREFLDTIVNT</sequence>
<dbReference type="GO" id="GO:0005643">
    <property type="term" value="C:nuclear pore"/>
    <property type="evidence" value="ECO:0007669"/>
    <property type="project" value="UniProtKB-UniRule"/>
</dbReference>
<dbReference type="Pfam" id="PF10163">
    <property type="entry name" value="EnY2"/>
    <property type="match status" value="1"/>
</dbReference>
<keyword evidence="2" id="KW-0156">Chromatin regulator</keyword>
<keyword evidence="4" id="KW-1185">Reference proteome</keyword>
<dbReference type="GO" id="GO:0000932">
    <property type="term" value="C:P-body"/>
    <property type="evidence" value="ECO:0007669"/>
    <property type="project" value="UniProtKB-SubCell"/>
</dbReference>
<dbReference type="GO" id="GO:0015031">
    <property type="term" value="P:protein transport"/>
    <property type="evidence" value="ECO:0007669"/>
    <property type="project" value="UniProtKB-KW"/>
</dbReference>
<comment type="subcellular location">
    <subcellularLocation>
        <location evidence="2">Nucleus</location>
        <location evidence="2">Nucleoplasm</location>
    </subcellularLocation>
    <subcellularLocation>
        <location evidence="2">Cytoplasm</location>
        <location evidence="2">P-body</location>
    </subcellularLocation>
</comment>
<comment type="subunit">
    <text evidence="2">Component of the nuclear pore complex (NPC)-associated TREX-2 complex (transcription and export complex 2), composed of at least SUS1, SAC3, THP1, SEM1, and CDC31. TREX-2 contains 2 SUS1 chains. The TREX-2 complex interacts with the nucleoporin NUP1. Component of the 1.8 MDa SAGA transcription coactivator-HAT complex. SAGA is built of 5 distinct domains with specialized functions. Within the SAGA complex, SUS1, SGF11, SGF73 and UBP8 form an additional subcomplex of SAGA called the DUB module (deubiquitination module). Interacts directly with THP1, SAC3, SGF11, and with the RNA polymerase II.</text>
</comment>
<evidence type="ECO:0000256" key="2">
    <source>
        <dbReference type="HAMAP-Rule" id="MF_03046"/>
    </source>
</evidence>